<dbReference type="EMBL" id="CP002083">
    <property type="protein sequence ID" value="ADJ22286.1"/>
    <property type="molecule type" value="Genomic_DNA"/>
</dbReference>
<dbReference type="GO" id="GO:0016887">
    <property type="term" value="F:ATP hydrolysis activity"/>
    <property type="evidence" value="ECO:0007669"/>
    <property type="project" value="InterPro"/>
</dbReference>
<dbReference type="InterPro" id="IPR017871">
    <property type="entry name" value="ABC_transporter-like_CS"/>
</dbReference>
<feature type="domain" description="ABC transporter" evidence="5">
    <location>
        <begin position="5"/>
        <end position="238"/>
    </location>
</feature>
<keyword evidence="7" id="KW-1185">Reference proteome</keyword>
<keyword evidence="3" id="KW-0067">ATP-binding</keyword>
<dbReference type="SMART" id="SM00382">
    <property type="entry name" value="AAA"/>
    <property type="match status" value="1"/>
</dbReference>
<dbReference type="Proteomes" id="UP000002033">
    <property type="component" value="Chromosome"/>
</dbReference>
<name>D8JS27_HYPDA</name>
<proteinExistence type="inferred from homology"/>
<protein>
    <submittedName>
        <fullName evidence="6">ABC transporter related protein</fullName>
    </submittedName>
</protein>
<evidence type="ECO:0000259" key="5">
    <source>
        <dbReference type="PROSITE" id="PS50893"/>
    </source>
</evidence>
<dbReference type="Gene3D" id="3.40.50.300">
    <property type="entry name" value="P-loop containing nucleotide triphosphate hydrolases"/>
    <property type="match status" value="1"/>
</dbReference>
<dbReference type="RefSeq" id="WP_013214505.1">
    <property type="nucleotide sequence ID" value="NC_014313.1"/>
</dbReference>
<dbReference type="eggNOG" id="COG4148">
    <property type="taxonomic scope" value="Bacteria"/>
</dbReference>
<comment type="similarity">
    <text evidence="1">Belongs to the ABC transporter superfamily.</text>
</comment>
<dbReference type="GO" id="GO:0005524">
    <property type="term" value="F:ATP binding"/>
    <property type="evidence" value="ECO:0007669"/>
    <property type="project" value="UniProtKB-KW"/>
</dbReference>
<dbReference type="Pfam" id="PF00005">
    <property type="entry name" value="ABC_tran"/>
    <property type="match status" value="1"/>
</dbReference>
<dbReference type="AlphaFoldDB" id="D8JS27"/>
<evidence type="ECO:0000313" key="7">
    <source>
        <dbReference type="Proteomes" id="UP000002033"/>
    </source>
</evidence>
<evidence type="ECO:0000256" key="2">
    <source>
        <dbReference type="ARBA" id="ARBA00022741"/>
    </source>
</evidence>
<feature type="region of interest" description="Disordered" evidence="4">
    <location>
        <begin position="221"/>
        <end position="240"/>
    </location>
</feature>
<dbReference type="PROSITE" id="PS50893">
    <property type="entry name" value="ABC_TRANSPORTER_2"/>
    <property type="match status" value="1"/>
</dbReference>
<feature type="compositionally biased region" description="Basic and acidic residues" evidence="4">
    <location>
        <begin position="229"/>
        <end position="240"/>
    </location>
</feature>
<accession>D8JS27</accession>
<dbReference type="PROSITE" id="PS00211">
    <property type="entry name" value="ABC_TRANSPORTER_1"/>
    <property type="match status" value="1"/>
</dbReference>
<gene>
    <name evidence="6" type="ordered locus">Hden_0465</name>
</gene>
<dbReference type="OrthoDB" id="9802264at2"/>
<dbReference type="InterPro" id="IPR027417">
    <property type="entry name" value="P-loop_NTPase"/>
</dbReference>
<dbReference type="KEGG" id="hdn:Hden_0465"/>
<dbReference type="InterPro" id="IPR003439">
    <property type="entry name" value="ABC_transporter-like_ATP-bd"/>
</dbReference>
<reference evidence="7" key="1">
    <citation type="journal article" date="2011" name="J. Bacteriol.">
        <title>Genome sequences of eight morphologically diverse alphaproteobacteria.</title>
        <authorList>
            <consortium name="US DOE Joint Genome Institute"/>
            <person name="Brown P.J."/>
            <person name="Kysela D.T."/>
            <person name="Buechlein A."/>
            <person name="Hemmerich C."/>
            <person name="Brun Y.V."/>
        </authorList>
    </citation>
    <scope>NUCLEOTIDE SEQUENCE [LARGE SCALE GENOMIC DNA]</scope>
    <source>
        <strain evidence="7">ATCC 51888 / DSM 1869 / NCIB 11706 / TK 0415</strain>
    </source>
</reference>
<evidence type="ECO:0000256" key="1">
    <source>
        <dbReference type="ARBA" id="ARBA00005417"/>
    </source>
</evidence>
<dbReference type="InterPro" id="IPR003593">
    <property type="entry name" value="AAA+_ATPase"/>
</dbReference>
<organism evidence="6 7">
    <name type="scientific">Hyphomicrobium denitrificans (strain ATCC 51888 / DSM 1869 / NCIMB 11706 / TK 0415)</name>
    <dbReference type="NCBI Taxonomy" id="582899"/>
    <lineage>
        <taxon>Bacteria</taxon>
        <taxon>Pseudomonadati</taxon>
        <taxon>Pseudomonadota</taxon>
        <taxon>Alphaproteobacteria</taxon>
        <taxon>Hyphomicrobiales</taxon>
        <taxon>Hyphomicrobiaceae</taxon>
        <taxon>Hyphomicrobium</taxon>
    </lineage>
</organism>
<keyword evidence="2" id="KW-0547">Nucleotide-binding</keyword>
<sequence>MTGAAPSLSLNVRQQRKDFLLDVAFEAGSGITALVGPSGSGKTTILNIIAGTLRPDAGRVVVSGRVLTDVAQRVFVPCHRRRVGFVFQDAQLFPHLTVEQNIKFGRWFRSAQADGPAVDVVTRELGIGGLLNRRPATLSGGEKQRVALARALLSSPQILLMDEPLSGVDDARRNEIMGLIEHVRDEFRVPIVYVTHSRNEVQRLASRVVRLEAGRVASVGSAADLPGDDASKRKSDFAST</sequence>
<dbReference type="PANTHER" id="PTHR43514">
    <property type="entry name" value="ABC TRANSPORTER I FAMILY MEMBER 10"/>
    <property type="match status" value="1"/>
</dbReference>
<dbReference type="SUPFAM" id="SSF52540">
    <property type="entry name" value="P-loop containing nucleoside triphosphate hydrolases"/>
    <property type="match status" value="1"/>
</dbReference>
<evidence type="ECO:0000256" key="3">
    <source>
        <dbReference type="ARBA" id="ARBA00022840"/>
    </source>
</evidence>
<evidence type="ECO:0000313" key="6">
    <source>
        <dbReference type="EMBL" id="ADJ22286.1"/>
    </source>
</evidence>
<dbReference type="InterPro" id="IPR050334">
    <property type="entry name" value="Molybdenum_import_ModC"/>
</dbReference>
<dbReference type="PANTHER" id="PTHR43514:SF4">
    <property type="entry name" value="ABC TRANSPORTER I FAMILY MEMBER 10"/>
    <property type="match status" value="1"/>
</dbReference>
<dbReference type="STRING" id="582899.Hden_0465"/>
<dbReference type="HOGENOM" id="CLU_000604_1_22_5"/>
<evidence type="ECO:0000256" key="4">
    <source>
        <dbReference type="SAM" id="MobiDB-lite"/>
    </source>
</evidence>